<feature type="chain" id="PRO_5008690128" evidence="8">
    <location>
        <begin position="26"/>
        <end position="1233"/>
    </location>
</feature>
<evidence type="ECO:0000256" key="2">
    <source>
        <dbReference type="ARBA" id="ARBA00005186"/>
    </source>
</evidence>
<reference evidence="11" key="1">
    <citation type="submission" date="2016-08" db="EMBL/GenBank/DDBJ databases">
        <authorList>
            <person name="Varghese N."/>
            <person name="Submissions Spin"/>
        </authorList>
    </citation>
    <scope>NUCLEOTIDE SEQUENCE [LARGE SCALE GENOMIC DNA]</scope>
    <source>
        <strain evidence="11">REICA_082</strain>
    </source>
</reference>
<keyword evidence="11" id="KW-1185">Reference proteome</keyword>
<evidence type="ECO:0000256" key="1">
    <source>
        <dbReference type="ARBA" id="ARBA00003476"/>
    </source>
</evidence>
<sequence length="1233" mass="134550">MNTRKQLTHAFYLLCLMGASHPAAAADSADATGNDTAVKKLLAQASYWHSKAHDDMAMEALQKVLAADDKNIDAMYLMALYHLQQGNVQQSEIWRKKIADISPQDPRLNALTSANTLRNIPQDKLNAARQLARRGQIKESIAAWRALFNGNPPPDDVALEYYQTMAGDSATWPEAVAAMRQRASIMPDDVPTKTALAMALTYQEQTRREGINQLSSLAADDKNADKALQQALLWLDAKSSDLPAYTAWAQRHPEDSAPMDHYRKSVEGDATKAGFDALNGGDLGNAKDKFAEALQNRANNGNALAGMGYVALRQNNYADAEKYLRRASQEDTNNTNSVQWAKDADNARYYGALAQAKNLSQKGSYDQALASLDSSATNDASQQQAADMLRADILRRQGKLPQSEEVYRRLLERHPQNTDIRTGLWWVLKQQNKQAEADAMLRTLPANLRTRYASVGDNGDNERKAAQAALQEGNSSRAMQILQAASAKYPQNVWLQLDYARALRKAGQKQQASTLMSGVVQRGGSNKEALYAAAVYAAEDSDWSRAQSLLARLPRSSYSADMTALSTRVQLNQQLDVARNYLRLGNTTAARNSLQALKRNPPQTPVDVGRLAEMLMQSGDNAGALQLVRDSQAQGLHGSVVDYAGQIRVLNQAGQFAEAESILNAPALQNGASQQEINAIRTGNLIARADRLREKGQIGKAWNLLMPELQANPTNTDLLLSVARIYQADHMDEKATEIYQYVLRKSPRDKQALTGIVNLALARGDNEDARKAFASLEPSQDADYMLLAARVAAANGENQRAMSLLRTAQWRLQQGGEEDSDELSSVMSLPSPTRQAQQTAMSGINTMMRDLQEKSATWTSAGISLRSRDGESGLSALDEIQSPLILSGAVGDSTRINLNVTPTALNAGEMSGESANRFGSGALEHAAKLAEAAASTSTTATSTNASSQGSQQANGVAANLSLSGDNYKLDVGSTPTGGEFTRLVGGVEWTPKLTQYSSLNLKAERRAVTDSLLSYVGVKDKSTGESWGGITRNGVSAQFAWDNDLVGLYTRLGFDTWVGTNVPTNHSVNMLAGSYLRPWRTNDSEMKVGVNVNYMNFDRNLSYYTLGQGGYFSPQDFMAVSLPVSLTRHINDWDMTLSGSVGYQSYKQDKSNYFPGHNTLQSQLNSYASSDDDVDAVYKATSKNGIGYTLGVDARYHLSDNLALGANLGYDTFGSYNEGKALFYFKYYVDQNK</sequence>
<dbReference type="PANTHER" id="PTHR12558:SF33">
    <property type="entry name" value="BLL7664 PROTEIN"/>
    <property type="match status" value="1"/>
</dbReference>
<dbReference type="EMBL" id="FMAY01000008">
    <property type="protein sequence ID" value="SCC21550.1"/>
    <property type="molecule type" value="Genomic_DNA"/>
</dbReference>
<evidence type="ECO:0000256" key="8">
    <source>
        <dbReference type="SAM" id="SignalP"/>
    </source>
</evidence>
<dbReference type="GO" id="GO:0019867">
    <property type="term" value="C:outer membrane"/>
    <property type="evidence" value="ECO:0007669"/>
    <property type="project" value="InterPro"/>
</dbReference>
<dbReference type="SMART" id="SM00028">
    <property type="entry name" value="TPR"/>
    <property type="match status" value="5"/>
</dbReference>
<feature type="domain" description="Cellulose synthase operon C C-terminal" evidence="9">
    <location>
        <begin position="875"/>
        <end position="1229"/>
    </location>
</feature>
<proteinExistence type="predicted"/>
<comment type="function">
    <text evidence="1">Required for maximal bacterial cellulose synthesis.</text>
</comment>
<dbReference type="RefSeq" id="WP_088237767.1">
    <property type="nucleotide sequence ID" value="NZ_FMAY01000008.1"/>
</dbReference>
<evidence type="ECO:0000256" key="6">
    <source>
        <dbReference type="ARBA" id="ARBA00022916"/>
    </source>
</evidence>
<keyword evidence="5" id="KW-0802">TPR repeat</keyword>
<evidence type="ECO:0000259" key="9">
    <source>
        <dbReference type="Pfam" id="PF05420"/>
    </source>
</evidence>
<dbReference type="GO" id="GO:0006011">
    <property type="term" value="P:UDP-alpha-D-glucose metabolic process"/>
    <property type="evidence" value="ECO:0007669"/>
    <property type="project" value="InterPro"/>
</dbReference>
<dbReference type="SUPFAM" id="SSF48452">
    <property type="entry name" value="TPR-like"/>
    <property type="match status" value="4"/>
</dbReference>
<comment type="pathway">
    <text evidence="2">Glycan metabolism; bacterial cellulose biosynthesis.</text>
</comment>
<dbReference type="InterPro" id="IPR003921">
    <property type="entry name" value="Cell_synth_C"/>
</dbReference>
<dbReference type="Gene3D" id="1.25.40.10">
    <property type="entry name" value="Tetratricopeptide repeat domain"/>
    <property type="match status" value="5"/>
</dbReference>
<evidence type="ECO:0000256" key="5">
    <source>
        <dbReference type="ARBA" id="ARBA00022803"/>
    </source>
</evidence>
<dbReference type="OrthoDB" id="174989at2"/>
<dbReference type="Pfam" id="PF13429">
    <property type="entry name" value="TPR_15"/>
    <property type="match status" value="1"/>
</dbReference>
<dbReference type="InterPro" id="IPR019734">
    <property type="entry name" value="TPR_rpt"/>
</dbReference>
<keyword evidence="6" id="KW-0135">Cellulose biosynthesis</keyword>
<evidence type="ECO:0000256" key="3">
    <source>
        <dbReference type="ARBA" id="ARBA00022729"/>
    </source>
</evidence>
<dbReference type="AlphaFoldDB" id="A0A1C4CR67"/>
<feature type="region of interest" description="Disordered" evidence="7">
    <location>
        <begin position="813"/>
        <end position="839"/>
    </location>
</feature>
<feature type="compositionally biased region" description="Polar residues" evidence="7">
    <location>
        <begin position="823"/>
        <end position="839"/>
    </location>
</feature>
<gene>
    <name evidence="10" type="ORF">GA0061071_108175</name>
</gene>
<keyword evidence="3 8" id="KW-0732">Signal</keyword>
<evidence type="ECO:0000256" key="7">
    <source>
        <dbReference type="SAM" id="MobiDB-lite"/>
    </source>
</evidence>
<dbReference type="InterPro" id="IPR011990">
    <property type="entry name" value="TPR-like_helical_dom_sf"/>
</dbReference>
<organism evidence="10 11">
    <name type="scientific">Kosakonia oryzendophytica</name>
    <dbReference type="NCBI Taxonomy" id="1005665"/>
    <lineage>
        <taxon>Bacteria</taxon>
        <taxon>Pseudomonadati</taxon>
        <taxon>Pseudomonadota</taxon>
        <taxon>Gammaproteobacteria</taxon>
        <taxon>Enterobacterales</taxon>
        <taxon>Enterobacteriaceae</taxon>
        <taxon>Kosakonia</taxon>
    </lineage>
</organism>
<dbReference type="Proteomes" id="UP000198975">
    <property type="component" value="Unassembled WGS sequence"/>
</dbReference>
<accession>A0A1C4CR67</accession>
<name>A0A1C4CR67_9ENTR</name>
<protein>
    <submittedName>
        <fullName evidence="10">Tfp pilus assembly protein PilF</fullName>
    </submittedName>
</protein>
<dbReference type="GO" id="GO:0030244">
    <property type="term" value="P:cellulose biosynthetic process"/>
    <property type="evidence" value="ECO:0007669"/>
    <property type="project" value="UniProtKB-KW"/>
</dbReference>
<dbReference type="InterPro" id="IPR008410">
    <property type="entry name" value="BCSC_C"/>
</dbReference>
<dbReference type="PRINTS" id="PR01441">
    <property type="entry name" value="CELLSNTHASEC"/>
</dbReference>
<dbReference type="PANTHER" id="PTHR12558">
    <property type="entry name" value="CELL DIVISION CYCLE 16,23,27"/>
    <property type="match status" value="1"/>
</dbReference>
<dbReference type="Pfam" id="PF05420">
    <property type="entry name" value="BCSC_C"/>
    <property type="match status" value="1"/>
</dbReference>
<dbReference type="UniPathway" id="UPA00694"/>
<evidence type="ECO:0000256" key="4">
    <source>
        <dbReference type="ARBA" id="ARBA00022737"/>
    </source>
</evidence>
<dbReference type="Pfam" id="PF13432">
    <property type="entry name" value="TPR_16"/>
    <property type="match status" value="1"/>
</dbReference>
<keyword evidence="4" id="KW-0677">Repeat</keyword>
<evidence type="ECO:0000313" key="11">
    <source>
        <dbReference type="Proteomes" id="UP000198975"/>
    </source>
</evidence>
<feature type="signal peptide" evidence="8">
    <location>
        <begin position="1"/>
        <end position="25"/>
    </location>
</feature>
<evidence type="ECO:0000313" key="10">
    <source>
        <dbReference type="EMBL" id="SCC21550.1"/>
    </source>
</evidence>